<evidence type="ECO:0000256" key="3">
    <source>
        <dbReference type="ARBA" id="ARBA00022989"/>
    </source>
</evidence>
<proteinExistence type="predicted"/>
<organism evidence="6 7">
    <name type="scientific">Helianthus annuus</name>
    <name type="common">Common sunflower</name>
    <dbReference type="NCBI Taxonomy" id="4232"/>
    <lineage>
        <taxon>Eukaryota</taxon>
        <taxon>Viridiplantae</taxon>
        <taxon>Streptophyta</taxon>
        <taxon>Embryophyta</taxon>
        <taxon>Tracheophyta</taxon>
        <taxon>Spermatophyta</taxon>
        <taxon>Magnoliopsida</taxon>
        <taxon>eudicotyledons</taxon>
        <taxon>Gunneridae</taxon>
        <taxon>Pentapetalae</taxon>
        <taxon>asterids</taxon>
        <taxon>campanulids</taxon>
        <taxon>Asterales</taxon>
        <taxon>Asteraceae</taxon>
        <taxon>Asteroideae</taxon>
        <taxon>Heliantheae alliance</taxon>
        <taxon>Heliantheae</taxon>
        <taxon>Helianthus</taxon>
    </lineage>
</organism>
<evidence type="ECO:0000313" key="6">
    <source>
        <dbReference type="EMBL" id="OTG32525.1"/>
    </source>
</evidence>
<evidence type="ECO:0000313" key="5">
    <source>
        <dbReference type="EMBL" id="KAF5783187.1"/>
    </source>
</evidence>
<dbReference type="AlphaFoldDB" id="A0A251VAC4"/>
<comment type="subcellular location">
    <subcellularLocation>
        <location evidence="1">Membrane</location>
        <topology evidence="1">Multi-pass membrane protein</topology>
    </subcellularLocation>
</comment>
<sequence length="123" mass="13509">MVIGDIEKTVTVGLICGATNALMRRGALISDQQLHNKQSSTKNPILKTLIDWFRLILLWQYSLPFIINLSATTTFFDILSHIPISRAVPVTNATTFAATAVFGMLLGEETPVGLTLFGINLEF</sequence>
<gene>
    <name evidence="6" type="ORF">HannXRQ_Chr03g0087651</name>
    <name evidence="5" type="ORF">HanXRQr2_Chr11g0505051</name>
</gene>
<accession>A0A251VAC4</accession>
<evidence type="ECO:0000313" key="7">
    <source>
        <dbReference type="Proteomes" id="UP000215914"/>
    </source>
</evidence>
<dbReference type="STRING" id="4232.A0A251VAC4"/>
<dbReference type="Proteomes" id="UP000215914">
    <property type="component" value="Chromosome 3"/>
</dbReference>
<reference evidence="5 7" key="1">
    <citation type="journal article" date="2017" name="Nature">
        <title>The sunflower genome provides insights into oil metabolism, flowering and Asterid evolution.</title>
        <authorList>
            <person name="Badouin H."/>
            <person name="Gouzy J."/>
            <person name="Grassa C.J."/>
            <person name="Murat F."/>
            <person name="Staton S.E."/>
            <person name="Cottret L."/>
            <person name="Lelandais-Briere C."/>
            <person name="Owens G.L."/>
            <person name="Carrere S."/>
            <person name="Mayjonade B."/>
            <person name="Legrand L."/>
            <person name="Gill N."/>
            <person name="Kane N.C."/>
            <person name="Bowers J.E."/>
            <person name="Hubner S."/>
            <person name="Bellec A."/>
            <person name="Berard A."/>
            <person name="Berges H."/>
            <person name="Blanchet N."/>
            <person name="Boniface M.C."/>
            <person name="Brunel D."/>
            <person name="Catrice O."/>
            <person name="Chaidir N."/>
            <person name="Claudel C."/>
            <person name="Donnadieu C."/>
            <person name="Faraut T."/>
            <person name="Fievet G."/>
            <person name="Helmstetter N."/>
            <person name="King M."/>
            <person name="Knapp S.J."/>
            <person name="Lai Z."/>
            <person name="Le Paslier M.C."/>
            <person name="Lippi Y."/>
            <person name="Lorenzon L."/>
            <person name="Mandel J.R."/>
            <person name="Marage G."/>
            <person name="Marchand G."/>
            <person name="Marquand E."/>
            <person name="Bret-Mestries E."/>
            <person name="Morien E."/>
            <person name="Nambeesan S."/>
            <person name="Nguyen T."/>
            <person name="Pegot-Espagnet P."/>
            <person name="Pouilly N."/>
            <person name="Raftis F."/>
            <person name="Sallet E."/>
            <person name="Schiex T."/>
            <person name="Thomas J."/>
            <person name="Vandecasteele C."/>
            <person name="Vares D."/>
            <person name="Vear F."/>
            <person name="Vautrin S."/>
            <person name="Crespi M."/>
            <person name="Mangin B."/>
            <person name="Burke J.M."/>
            <person name="Salse J."/>
            <person name="Munos S."/>
            <person name="Vincourt P."/>
            <person name="Rieseberg L.H."/>
            <person name="Langlade N.B."/>
        </authorList>
    </citation>
    <scope>NUCLEOTIDE SEQUENCE [LARGE SCALE GENOMIC DNA]</scope>
    <source>
        <strain evidence="7">cv. SF193</strain>
        <tissue evidence="5">Leaves</tissue>
    </source>
</reference>
<keyword evidence="2 6" id="KW-0812">Transmembrane</keyword>
<keyword evidence="3" id="KW-1133">Transmembrane helix</keyword>
<dbReference type="PANTHER" id="PTHR28668:SF1">
    <property type="entry name" value="TRANSMEMBRANE PROTEIN 234"/>
    <property type="match status" value="1"/>
</dbReference>
<dbReference type="EMBL" id="MNCJ02000326">
    <property type="protein sequence ID" value="KAF5783187.1"/>
    <property type="molecule type" value="Genomic_DNA"/>
</dbReference>
<dbReference type="EMBL" id="CM007892">
    <property type="protein sequence ID" value="OTG32525.1"/>
    <property type="molecule type" value="Genomic_DNA"/>
</dbReference>
<dbReference type="GO" id="GO:0016020">
    <property type="term" value="C:membrane"/>
    <property type="evidence" value="ECO:0007669"/>
    <property type="project" value="UniProtKB-SubCell"/>
</dbReference>
<reference evidence="5" key="3">
    <citation type="submission" date="2020-06" db="EMBL/GenBank/DDBJ databases">
        <title>Helianthus annuus Genome sequencing and assembly Release 2.</title>
        <authorList>
            <person name="Gouzy J."/>
            <person name="Langlade N."/>
            <person name="Munos S."/>
        </authorList>
    </citation>
    <scope>NUCLEOTIDE SEQUENCE</scope>
    <source>
        <tissue evidence="5">Leaves</tissue>
    </source>
</reference>
<evidence type="ECO:0000256" key="4">
    <source>
        <dbReference type="ARBA" id="ARBA00023136"/>
    </source>
</evidence>
<dbReference type="InParanoid" id="A0A251VAC4"/>
<evidence type="ECO:0000256" key="2">
    <source>
        <dbReference type="ARBA" id="ARBA00022692"/>
    </source>
</evidence>
<dbReference type="Gramene" id="mRNA:HanXRQr2_Chr11g0505051">
    <property type="protein sequence ID" value="mRNA:HanXRQr2_Chr11g0505051"/>
    <property type="gene ID" value="HanXRQr2_Chr11g0505051"/>
</dbReference>
<keyword evidence="7" id="KW-1185">Reference proteome</keyword>
<dbReference type="PANTHER" id="PTHR28668">
    <property type="entry name" value="TRANSMEMBRANE PROTEIN 234"/>
    <property type="match status" value="1"/>
</dbReference>
<dbReference type="Pfam" id="PF10639">
    <property type="entry name" value="TMEM234"/>
    <property type="match status" value="1"/>
</dbReference>
<reference evidence="6" key="2">
    <citation type="submission" date="2017-02" db="EMBL/GenBank/DDBJ databases">
        <title>Sunflower complete genome.</title>
        <authorList>
            <person name="Langlade N."/>
            <person name="Munos S."/>
        </authorList>
    </citation>
    <scope>NUCLEOTIDE SEQUENCE [LARGE SCALE GENOMIC DNA]</scope>
    <source>
        <tissue evidence="6">Leaves</tissue>
    </source>
</reference>
<name>A0A251VAC4_HELAN</name>
<keyword evidence="4" id="KW-0472">Membrane</keyword>
<protein>
    <submittedName>
        <fullName evidence="6">Putative transmembrane family</fullName>
    </submittedName>
</protein>
<dbReference type="OMA" id="HIPISRA"/>
<dbReference type="InterPro" id="IPR018908">
    <property type="entry name" value="TMEM234"/>
</dbReference>
<dbReference type="FunCoup" id="A0A251VAC4">
    <property type="interactions" value="1729"/>
</dbReference>
<evidence type="ECO:0000256" key="1">
    <source>
        <dbReference type="ARBA" id="ARBA00004141"/>
    </source>
</evidence>